<accession>A0A8I2DBH3</accession>
<protein>
    <submittedName>
        <fullName evidence="1">Terminase family protein</fullName>
    </submittedName>
</protein>
<dbReference type="AlphaFoldDB" id="A0A8I2DBH3"/>
<dbReference type="Gene3D" id="3.40.50.300">
    <property type="entry name" value="P-loop containing nucleotide triphosphate hydrolases"/>
    <property type="match status" value="1"/>
</dbReference>
<gene>
    <name evidence="1" type="ORF">J7T18_14760</name>
</gene>
<sequence>MNFKIEVTTELLIDLYANLENLLPWQSRWYQHRFDRFRFLHKGRQIGASDYFSLEALLDACLTGENKTFIAPTSSDEDDFMCSEFYYMIRHAKVDESLLGNEKIIQLSNGAKIYFLSDKDEIPDDCGDIYLSEWAWFDNPNRTLETTKIMASTNGIVMINDSALQGAEFELLVKSLKEASNKPFKNLFVYGEKNNRNIEVIPLSKQSNKGRITLYSSRHENDSGHCLEPEQMFSGYYDVVPNVASEIGRDFIDAERRSSQRLAFGDELFNQLFLCHLPAKKA</sequence>
<name>A0A8I2DBH3_9GAMM</name>
<dbReference type="InterPro" id="IPR027417">
    <property type="entry name" value="P-loop_NTPase"/>
</dbReference>
<evidence type="ECO:0000313" key="2">
    <source>
        <dbReference type="Proteomes" id="UP000674270"/>
    </source>
</evidence>
<comment type="caution">
    <text evidence="1">The sequence shown here is derived from an EMBL/GenBank/DDBJ whole genome shotgun (WGS) entry which is preliminary data.</text>
</comment>
<organism evidence="1 2">
    <name type="scientific">Providencia huaxiensis</name>
    <dbReference type="NCBI Taxonomy" id="2027290"/>
    <lineage>
        <taxon>Bacteria</taxon>
        <taxon>Pseudomonadati</taxon>
        <taxon>Pseudomonadota</taxon>
        <taxon>Gammaproteobacteria</taxon>
        <taxon>Enterobacterales</taxon>
        <taxon>Morganellaceae</taxon>
        <taxon>Providencia</taxon>
    </lineage>
</organism>
<reference evidence="1" key="1">
    <citation type="submission" date="2021-03" db="EMBL/GenBank/DDBJ databases">
        <authorList>
            <person name="Stanton E."/>
        </authorList>
    </citation>
    <scope>NUCLEOTIDE SEQUENCE</scope>
    <source>
        <strain evidence="1">2020EL-00113</strain>
    </source>
</reference>
<dbReference type="RefSeq" id="WP_210848714.1">
    <property type="nucleotide sequence ID" value="NZ_JAGKLY010000006.1"/>
</dbReference>
<proteinExistence type="predicted"/>
<dbReference type="Proteomes" id="UP000674270">
    <property type="component" value="Unassembled WGS sequence"/>
</dbReference>
<dbReference type="Pfam" id="PF03237">
    <property type="entry name" value="Terminase_6N"/>
    <property type="match status" value="1"/>
</dbReference>
<evidence type="ECO:0000313" key="1">
    <source>
        <dbReference type="EMBL" id="MBQ0269564.1"/>
    </source>
</evidence>
<dbReference type="EMBL" id="JAGKLY010000006">
    <property type="protein sequence ID" value="MBQ0269564.1"/>
    <property type="molecule type" value="Genomic_DNA"/>
</dbReference>